<organism evidence="4 5">
    <name type="scientific">Trifolium pratense</name>
    <name type="common">Red clover</name>
    <dbReference type="NCBI Taxonomy" id="57577"/>
    <lineage>
        <taxon>Eukaryota</taxon>
        <taxon>Viridiplantae</taxon>
        <taxon>Streptophyta</taxon>
        <taxon>Embryophyta</taxon>
        <taxon>Tracheophyta</taxon>
        <taxon>Spermatophyta</taxon>
        <taxon>Magnoliopsida</taxon>
        <taxon>eudicotyledons</taxon>
        <taxon>Gunneridae</taxon>
        <taxon>Pentapetalae</taxon>
        <taxon>rosids</taxon>
        <taxon>fabids</taxon>
        <taxon>Fabales</taxon>
        <taxon>Fabaceae</taxon>
        <taxon>Papilionoideae</taxon>
        <taxon>50 kb inversion clade</taxon>
        <taxon>NPAAA clade</taxon>
        <taxon>Hologalegina</taxon>
        <taxon>IRL clade</taxon>
        <taxon>Trifolieae</taxon>
        <taxon>Trifolium</taxon>
    </lineage>
</organism>
<reference evidence="4 5" key="2">
    <citation type="journal article" date="2017" name="Front. Plant Sci.">
        <title>Gene Classification and Mining of Molecular Markers Useful in Red Clover (Trifolium pratense) Breeding.</title>
        <authorList>
            <person name="Istvanek J."/>
            <person name="Dluhosova J."/>
            <person name="Dluhos P."/>
            <person name="Patkova L."/>
            <person name="Nedelnik J."/>
            <person name="Repkova J."/>
        </authorList>
    </citation>
    <scope>NUCLEOTIDE SEQUENCE [LARGE SCALE GENOMIC DNA]</scope>
    <source>
        <strain evidence="5">cv. Tatra</strain>
        <tissue evidence="4">Young leaves</tissue>
    </source>
</reference>
<dbReference type="GO" id="GO:0004860">
    <property type="term" value="F:protein kinase inhibitor activity"/>
    <property type="evidence" value="ECO:0007669"/>
    <property type="project" value="UniProtKB-KW"/>
</dbReference>
<dbReference type="GO" id="GO:0032875">
    <property type="term" value="P:regulation of DNA endoreduplication"/>
    <property type="evidence" value="ECO:0007669"/>
    <property type="project" value="InterPro"/>
</dbReference>
<proteinExistence type="predicted"/>
<gene>
    <name evidence="4" type="ORF">L195_g051303</name>
</gene>
<dbReference type="GO" id="GO:0005634">
    <property type="term" value="C:nucleus"/>
    <property type="evidence" value="ECO:0007669"/>
    <property type="project" value="TreeGrafter"/>
</dbReference>
<feature type="compositionally biased region" description="Basic and acidic residues" evidence="3">
    <location>
        <begin position="9"/>
        <end position="31"/>
    </location>
</feature>
<feature type="region of interest" description="Disordered" evidence="3">
    <location>
        <begin position="1"/>
        <end position="148"/>
    </location>
</feature>
<keyword evidence="1" id="KW-0649">Protein kinase inhibitor</keyword>
<evidence type="ECO:0000256" key="2">
    <source>
        <dbReference type="ARBA" id="ARBA00023306"/>
    </source>
</evidence>
<name>A0A2K3JYV9_TRIPR</name>
<protein>
    <submittedName>
        <fullName evidence="4">Uncharacterized protein</fullName>
    </submittedName>
</protein>
<sequence>MASTSPRTPPKECHQNIEVTNKEEESKKTSCEHAIVQQDSKVQQDVNSNDDAEEVIDEENSSPSGFTTPKDEIFKIPKVLEDDCPPAPPAQKKRRSLLVNDSSQVKIEEQGDEENMCSSGFTTPKGKEFRIPKVSYDNCPPAPMRSRP</sequence>
<evidence type="ECO:0000313" key="4">
    <source>
        <dbReference type="EMBL" id="PNX59214.1"/>
    </source>
</evidence>
<keyword evidence="2" id="KW-0131">Cell cycle</keyword>
<reference evidence="4 5" key="1">
    <citation type="journal article" date="2014" name="Am. J. Bot.">
        <title>Genome assembly and annotation for red clover (Trifolium pratense; Fabaceae).</title>
        <authorList>
            <person name="Istvanek J."/>
            <person name="Jaros M."/>
            <person name="Krenek A."/>
            <person name="Repkova J."/>
        </authorList>
    </citation>
    <scope>NUCLEOTIDE SEQUENCE [LARGE SCALE GENOMIC DNA]</scope>
    <source>
        <strain evidence="5">cv. Tatra</strain>
        <tissue evidence="4">Young leaves</tissue>
    </source>
</reference>
<evidence type="ECO:0000256" key="1">
    <source>
        <dbReference type="ARBA" id="ARBA00023013"/>
    </source>
</evidence>
<feature type="non-terminal residue" evidence="4">
    <location>
        <position position="148"/>
    </location>
</feature>
<dbReference type="InterPro" id="IPR040389">
    <property type="entry name" value="SMR"/>
</dbReference>
<evidence type="ECO:0000313" key="5">
    <source>
        <dbReference type="Proteomes" id="UP000236291"/>
    </source>
</evidence>
<feature type="compositionally biased region" description="Basic and acidic residues" evidence="3">
    <location>
        <begin position="69"/>
        <end position="81"/>
    </location>
</feature>
<dbReference type="PANTHER" id="PTHR33142">
    <property type="entry name" value="CYCLIN-DEPENDENT PROTEIN KINASE INHIBITOR SMR13"/>
    <property type="match status" value="1"/>
</dbReference>
<dbReference type="AlphaFoldDB" id="A0A2K3JYV9"/>
<evidence type="ECO:0000256" key="3">
    <source>
        <dbReference type="SAM" id="MobiDB-lite"/>
    </source>
</evidence>
<comment type="caution">
    <text evidence="4">The sequence shown here is derived from an EMBL/GenBank/DDBJ whole genome shotgun (WGS) entry which is preliminary data.</text>
</comment>
<accession>A0A2K3JYV9</accession>
<feature type="compositionally biased region" description="Polar residues" evidence="3">
    <location>
        <begin position="37"/>
        <end position="47"/>
    </location>
</feature>
<feature type="compositionally biased region" description="Acidic residues" evidence="3">
    <location>
        <begin position="48"/>
        <end position="60"/>
    </location>
</feature>
<dbReference type="PANTHER" id="PTHR33142:SF28">
    <property type="entry name" value="CYCLIN-DEPENDENT PROTEIN KINASE INHIBITOR SMR13"/>
    <property type="match status" value="1"/>
</dbReference>
<dbReference type="EMBL" id="ASHM01080229">
    <property type="protein sequence ID" value="PNX59214.1"/>
    <property type="molecule type" value="Genomic_DNA"/>
</dbReference>
<dbReference type="Proteomes" id="UP000236291">
    <property type="component" value="Unassembled WGS sequence"/>
</dbReference>